<feature type="compositionally biased region" description="Low complexity" evidence="1">
    <location>
        <begin position="250"/>
        <end position="259"/>
    </location>
</feature>
<feature type="compositionally biased region" description="Basic residues" evidence="1">
    <location>
        <begin position="34"/>
        <end position="46"/>
    </location>
</feature>
<feature type="region of interest" description="Disordered" evidence="1">
    <location>
        <begin position="772"/>
        <end position="1016"/>
    </location>
</feature>
<protein>
    <submittedName>
        <fullName evidence="2">Uncharacterized protein</fullName>
    </submittedName>
</protein>
<feature type="compositionally biased region" description="Low complexity" evidence="1">
    <location>
        <begin position="797"/>
        <end position="814"/>
    </location>
</feature>
<feature type="region of interest" description="Disordered" evidence="1">
    <location>
        <begin position="521"/>
        <end position="546"/>
    </location>
</feature>
<organism evidence="2 3">
    <name type="scientific">Coccomyxa viridis</name>
    <dbReference type="NCBI Taxonomy" id="1274662"/>
    <lineage>
        <taxon>Eukaryota</taxon>
        <taxon>Viridiplantae</taxon>
        <taxon>Chlorophyta</taxon>
        <taxon>core chlorophytes</taxon>
        <taxon>Trebouxiophyceae</taxon>
        <taxon>Trebouxiophyceae incertae sedis</taxon>
        <taxon>Coccomyxaceae</taxon>
        <taxon>Coccomyxa</taxon>
    </lineage>
</organism>
<dbReference type="EMBL" id="CAUYUE010000011">
    <property type="protein sequence ID" value="CAK0784673.1"/>
    <property type="molecule type" value="Genomic_DNA"/>
</dbReference>
<feature type="compositionally biased region" description="Low complexity" evidence="1">
    <location>
        <begin position="47"/>
        <end position="60"/>
    </location>
</feature>
<feature type="region of interest" description="Disordered" evidence="1">
    <location>
        <begin position="294"/>
        <end position="479"/>
    </location>
</feature>
<feature type="compositionally biased region" description="Basic and acidic residues" evidence="1">
    <location>
        <begin position="973"/>
        <end position="985"/>
    </location>
</feature>
<feature type="region of interest" description="Disordered" evidence="1">
    <location>
        <begin position="250"/>
        <end position="279"/>
    </location>
</feature>
<gene>
    <name evidence="2" type="ORF">CVIRNUC_007877</name>
</gene>
<evidence type="ECO:0000313" key="3">
    <source>
        <dbReference type="Proteomes" id="UP001314263"/>
    </source>
</evidence>
<feature type="compositionally biased region" description="Low complexity" evidence="1">
    <location>
        <begin position="851"/>
        <end position="880"/>
    </location>
</feature>
<evidence type="ECO:0000256" key="1">
    <source>
        <dbReference type="SAM" id="MobiDB-lite"/>
    </source>
</evidence>
<feature type="region of interest" description="Disordered" evidence="1">
    <location>
        <begin position="170"/>
        <end position="199"/>
    </location>
</feature>
<name>A0AAV1IBR6_9CHLO</name>
<feature type="region of interest" description="Disordered" evidence="1">
    <location>
        <begin position="621"/>
        <end position="725"/>
    </location>
</feature>
<feature type="region of interest" description="Disordered" evidence="1">
    <location>
        <begin position="492"/>
        <end position="511"/>
    </location>
</feature>
<comment type="caution">
    <text evidence="2">The sequence shown here is derived from an EMBL/GenBank/DDBJ whole genome shotgun (WGS) entry which is preliminary data.</text>
</comment>
<accession>A0AAV1IBR6</accession>
<reference evidence="2 3" key="1">
    <citation type="submission" date="2023-10" db="EMBL/GenBank/DDBJ databases">
        <authorList>
            <person name="Maclean D."/>
            <person name="Macfadyen A."/>
        </authorList>
    </citation>
    <scope>NUCLEOTIDE SEQUENCE [LARGE SCALE GENOMIC DNA]</scope>
</reference>
<feature type="compositionally biased region" description="Low complexity" evidence="1">
    <location>
        <begin position="651"/>
        <end position="663"/>
    </location>
</feature>
<evidence type="ECO:0000313" key="2">
    <source>
        <dbReference type="EMBL" id="CAK0784673.1"/>
    </source>
</evidence>
<feature type="compositionally biased region" description="Basic residues" evidence="1">
    <location>
        <begin position="445"/>
        <end position="454"/>
    </location>
</feature>
<feature type="compositionally biased region" description="Basic and acidic residues" evidence="1">
    <location>
        <begin position="327"/>
        <end position="338"/>
    </location>
</feature>
<feature type="compositionally biased region" description="Polar residues" evidence="1">
    <location>
        <begin position="340"/>
        <end position="359"/>
    </location>
</feature>
<keyword evidence="3" id="KW-1185">Reference proteome</keyword>
<dbReference type="AlphaFoldDB" id="A0AAV1IBR6"/>
<sequence length="1053" mass="111064">MGVQSHQHLGREKEIQRYLQRMERVIAQAERLHLKTHVQPARRRHSLSNSQDSLRNSSSSAPDEDTLTSPSTMSMAASHRQHLPDRLASPDKEPQAGGDMLQHPERQSRERNKSAISDVEKGWHAMQRHEKPRQESRGTEAGFLFQHKGRQCAALLDTSATLSDWLLRSASSSAGPSQRGSEAAEVEAGAGSPAAESTGVPAQLLDSLASLSDWAHGGDGPRDKQTAPGPSRMGAGLASFPVALSDGSMTSMSRLSSVSPVKQRRARHPGLPASAPIRGPYRLEIPRSACCVSDVEDTADSGSPQSQLRSSVSARAREGSGSPLRRGVLEAHFMRGETESGGSASTTAGTNRPQCQASEPTAGATGGRAPLSRAMPEREGESNSGHSAAKPAGTSSVSMQPRQPPPATDVGSPRMAGGNSPVPVQRRQSEGSGVGEAQVPALEKLKRRMQRRQRTSLQDASVAPALQARSSTGDEIPEADCAVPMPVSVKGAITPTGSKGGSTHARKPATGATGISEVPAEEQLVFRPSRALPRSPVRDRPSPHCNAECSQEALKQLPPSRADTVAAASLGVKGLVQRIEAEETIRCSTPALSPVSPVCTPPTAMSASVQTCAGAAAPEFAPPGQDSVTPPRGNCFLQDGASKGTSRRHSQSSTAVASQSVFTPSHVLARSPPKQVTAGPKSPQGVSAGQPNPGRSLKQPARPGAALPKGSPPASADERSPRRQLRTRSELLEADKKPQGPNGQCASPTVELVIRKELIAIPKLALSLGSHAGQDTPYKESPRHAGAPPSRLPRPMSSASPRCSGSRPSSGGASKLPILQTAPPSAQSPLPAKGSTPSSARAQHQADHGHSSSTKASPPASSAQEQQQPLKAQALQQADQGLDRVVRAPPSGSSAQKQQSPNSSRRQQQHSAVDSMKGTPKKTAHSSSPSRGMANATDEETCQSITASPHSRVHANATTRPVVRPKTSPPAPEARERQHLSDRLRVKQASSRSPPEKSAPRRRLSLGAPQRRAPSRMQTGMPYQTRCFICHLSEALLSALILLRMPFWTLWRC</sequence>
<feature type="region of interest" description="Disordered" evidence="1">
    <location>
        <begin position="34"/>
        <end position="138"/>
    </location>
</feature>
<feature type="compositionally biased region" description="Polar residues" evidence="1">
    <location>
        <begin position="170"/>
        <end position="179"/>
    </location>
</feature>
<feature type="compositionally biased region" description="Basic and acidic residues" evidence="1">
    <location>
        <begin position="102"/>
        <end position="138"/>
    </location>
</feature>
<feature type="compositionally biased region" description="Basic and acidic residues" evidence="1">
    <location>
        <begin position="716"/>
        <end position="725"/>
    </location>
</feature>
<feature type="compositionally biased region" description="Polar residues" evidence="1">
    <location>
        <begin position="300"/>
        <end position="313"/>
    </location>
</feature>
<feature type="region of interest" description="Disordered" evidence="1">
    <location>
        <begin position="212"/>
        <end position="238"/>
    </location>
</feature>
<feature type="compositionally biased region" description="Basic and acidic residues" evidence="1">
    <location>
        <begin position="82"/>
        <end position="94"/>
    </location>
</feature>
<dbReference type="Proteomes" id="UP001314263">
    <property type="component" value="Unassembled WGS sequence"/>
</dbReference>
<feature type="compositionally biased region" description="Low complexity" evidence="1">
    <location>
        <begin position="180"/>
        <end position="197"/>
    </location>
</feature>
<proteinExistence type="predicted"/>
<feature type="compositionally biased region" description="Low complexity" evidence="1">
    <location>
        <begin position="896"/>
        <end position="911"/>
    </location>
</feature>